<organism evidence="3 4">
    <name type="scientific">Vineibacter terrae</name>
    <dbReference type="NCBI Taxonomy" id="2586908"/>
    <lineage>
        <taxon>Bacteria</taxon>
        <taxon>Pseudomonadati</taxon>
        <taxon>Pseudomonadota</taxon>
        <taxon>Alphaproteobacteria</taxon>
        <taxon>Hyphomicrobiales</taxon>
        <taxon>Vineibacter</taxon>
    </lineage>
</organism>
<evidence type="ECO:0000256" key="1">
    <source>
        <dbReference type="ARBA" id="ARBA00038248"/>
    </source>
</evidence>
<dbReference type="Proteomes" id="UP000321638">
    <property type="component" value="Unassembled WGS sequence"/>
</dbReference>
<dbReference type="InterPro" id="IPR007842">
    <property type="entry name" value="HEPN_dom"/>
</dbReference>
<keyword evidence="4" id="KW-1185">Reference proteome</keyword>
<comment type="caution">
    <text evidence="3">The sequence shown here is derived from an EMBL/GenBank/DDBJ whole genome shotgun (WGS) entry which is preliminary data.</text>
</comment>
<dbReference type="InterPro" id="IPR052226">
    <property type="entry name" value="UPF0332_toxin"/>
</dbReference>
<evidence type="ECO:0000313" key="3">
    <source>
        <dbReference type="EMBL" id="TXL71554.1"/>
    </source>
</evidence>
<name>A0A5C8PDZ0_9HYPH</name>
<proteinExistence type="inferred from homology"/>
<evidence type="ECO:0000313" key="4">
    <source>
        <dbReference type="Proteomes" id="UP000321638"/>
    </source>
</evidence>
<dbReference type="Pfam" id="PF05168">
    <property type="entry name" value="HEPN"/>
    <property type="match status" value="1"/>
</dbReference>
<accession>A0A5C8PDZ0</accession>
<comment type="similarity">
    <text evidence="1">Belongs to the UPF0332 family.</text>
</comment>
<dbReference type="Gene3D" id="1.20.120.330">
    <property type="entry name" value="Nucleotidyltransferases domain 2"/>
    <property type="match status" value="1"/>
</dbReference>
<sequence>MTPQAARRFAKAERFLQQAVALDAAIAPEGLVHLCYYAMFHAAAAVLLDRHAAAPKTHSATIAQFGALARTVGSDAERLAHNFNRAEDRRLIADYSDLPQTTSDDAASLRDDAIEFVGFCRQLLGA</sequence>
<dbReference type="AlphaFoldDB" id="A0A5C8PDZ0"/>
<evidence type="ECO:0000259" key="2">
    <source>
        <dbReference type="Pfam" id="PF05168"/>
    </source>
</evidence>
<feature type="domain" description="HEPN" evidence="2">
    <location>
        <begin position="8"/>
        <end position="122"/>
    </location>
</feature>
<protein>
    <submittedName>
        <fullName evidence="3">HEPN domain-containing protein</fullName>
    </submittedName>
</protein>
<dbReference type="OrthoDB" id="8450516at2"/>
<dbReference type="RefSeq" id="WP_147850624.1">
    <property type="nucleotide sequence ID" value="NZ_VDUZ01000042.1"/>
</dbReference>
<dbReference type="PANTHER" id="PTHR36565:SF1">
    <property type="entry name" value="UPF0332 PROTEIN TM_1000"/>
    <property type="match status" value="1"/>
</dbReference>
<gene>
    <name evidence="3" type="ORF">FHP25_29705</name>
</gene>
<dbReference type="PANTHER" id="PTHR36565">
    <property type="entry name" value="UPF0332 PROTEIN TM_1000"/>
    <property type="match status" value="1"/>
</dbReference>
<reference evidence="3 4" key="1">
    <citation type="submission" date="2019-06" db="EMBL/GenBank/DDBJ databases">
        <title>New taxonomy in bacterial strain CC-CFT640, isolated from vineyard.</title>
        <authorList>
            <person name="Lin S.-Y."/>
            <person name="Tsai C.-F."/>
            <person name="Young C.-C."/>
        </authorList>
    </citation>
    <scope>NUCLEOTIDE SEQUENCE [LARGE SCALE GENOMIC DNA]</scope>
    <source>
        <strain evidence="3 4">CC-CFT640</strain>
    </source>
</reference>
<dbReference type="EMBL" id="VDUZ01000042">
    <property type="protein sequence ID" value="TXL71554.1"/>
    <property type="molecule type" value="Genomic_DNA"/>
</dbReference>